<reference evidence="2" key="1">
    <citation type="submission" date="2017-02" db="EMBL/GenBank/DDBJ databases">
        <authorList>
            <person name="Varghese N."/>
            <person name="Submissions S."/>
        </authorList>
    </citation>
    <scope>NUCLEOTIDE SEQUENCE [LARGE SCALE GENOMIC DNA]</scope>
    <source>
        <strain evidence="2">ATCC 51356</strain>
    </source>
</reference>
<dbReference type="Proteomes" id="UP000190121">
    <property type="component" value="Unassembled WGS sequence"/>
</dbReference>
<evidence type="ECO:0000313" key="1">
    <source>
        <dbReference type="EMBL" id="SJZ72507.1"/>
    </source>
</evidence>
<dbReference type="EMBL" id="FUXE01000008">
    <property type="protein sequence ID" value="SJZ72507.1"/>
    <property type="molecule type" value="Genomic_DNA"/>
</dbReference>
<name>A0A1T4N0D9_9PORP</name>
<keyword evidence="2" id="KW-1185">Reference proteome</keyword>
<evidence type="ECO:0000313" key="2">
    <source>
        <dbReference type="Proteomes" id="UP000190121"/>
    </source>
</evidence>
<sequence>MKRLIKNASFEMLFSNKSTEATDDLIREIIKLGNSEENLVSLFRTLNFTRFQLWMIVENSDITSEVGKKCVRVALDTGICSCSTRSTPRKLL</sequence>
<protein>
    <submittedName>
        <fullName evidence="1">Uncharacterized protein</fullName>
    </submittedName>
</protein>
<dbReference type="AlphaFoldDB" id="A0A1T4N0D9"/>
<accession>A0A1T4N0D9</accession>
<gene>
    <name evidence="1" type="ORF">SAMN02745171_00960</name>
</gene>
<dbReference type="OrthoDB" id="1072481at2"/>
<dbReference type="STRING" id="29524.SAMN02745171_00960"/>
<organism evidence="1 2">
    <name type="scientific">Porphyromonas circumdentaria</name>
    <dbReference type="NCBI Taxonomy" id="29524"/>
    <lineage>
        <taxon>Bacteria</taxon>
        <taxon>Pseudomonadati</taxon>
        <taxon>Bacteroidota</taxon>
        <taxon>Bacteroidia</taxon>
        <taxon>Bacteroidales</taxon>
        <taxon>Porphyromonadaceae</taxon>
        <taxon>Porphyromonas</taxon>
    </lineage>
</organism>
<proteinExistence type="predicted"/>
<dbReference type="RefSeq" id="WP_078736889.1">
    <property type="nucleotide sequence ID" value="NZ_FUXE01000008.1"/>
</dbReference>